<keyword evidence="7" id="KW-0375">Hydrogen ion transport</keyword>
<dbReference type="InterPro" id="IPR001469">
    <property type="entry name" value="ATP_synth_F1_dsu/esu"/>
</dbReference>
<comment type="subunit">
    <text evidence="7">F-type ATPases have 2 components, CF(1) - the catalytic core - and CF(0) - the membrane proton channel. CF(1) has five subunits: alpha(3), beta(3), gamma(1), delta(1), epsilon(1). CF(0) has three main subunits: a, b and c.</text>
</comment>
<dbReference type="RefSeq" id="WP_011076889.1">
    <property type="nucleotide sequence ID" value="NC_004432.1"/>
</dbReference>
<comment type="function">
    <text evidence="7">Produces ATP from ADP in the presence of a proton gradient across the membrane.</text>
</comment>
<proteinExistence type="inferred from homology"/>
<dbReference type="InterPro" id="IPR036771">
    <property type="entry name" value="ATPsynth_dsu/esu_N"/>
</dbReference>
<dbReference type="GO" id="GO:0045259">
    <property type="term" value="C:proton-transporting ATP synthase complex"/>
    <property type="evidence" value="ECO:0007669"/>
    <property type="project" value="UniProtKB-KW"/>
</dbReference>
<keyword evidence="7" id="KW-1003">Cell membrane</keyword>
<dbReference type="InterPro" id="IPR020546">
    <property type="entry name" value="ATP_synth_F1_dsu/esu_N"/>
</dbReference>
<evidence type="ECO:0000256" key="5">
    <source>
        <dbReference type="ARBA" id="ARBA00023136"/>
    </source>
</evidence>
<evidence type="ECO:0000256" key="3">
    <source>
        <dbReference type="ARBA" id="ARBA00022448"/>
    </source>
</evidence>
<evidence type="ECO:0000313" key="10">
    <source>
        <dbReference type="Proteomes" id="UP000002522"/>
    </source>
</evidence>
<keyword evidence="5 7" id="KW-0472">Membrane</keyword>
<evidence type="ECO:0000256" key="7">
    <source>
        <dbReference type="HAMAP-Rule" id="MF_00530"/>
    </source>
</evidence>
<dbReference type="KEGG" id="mpe:MYPE630"/>
<evidence type="ECO:0000256" key="1">
    <source>
        <dbReference type="ARBA" id="ARBA00004184"/>
    </source>
</evidence>
<comment type="similarity">
    <text evidence="2 7">Belongs to the ATPase epsilon chain family.</text>
</comment>
<protein>
    <recommendedName>
        <fullName evidence="7">ATP synthase epsilon chain</fullName>
    </recommendedName>
    <alternativeName>
        <fullName evidence="7">ATP synthase F1 sector epsilon subunit</fullName>
    </alternativeName>
    <alternativeName>
        <fullName evidence="7">F-ATPase epsilon subunit</fullName>
    </alternativeName>
</protein>
<comment type="subcellular location">
    <subcellularLocation>
        <location evidence="7">Cell membrane</location>
        <topology evidence="7">Peripheral membrane protein</topology>
    </subcellularLocation>
    <subcellularLocation>
        <location evidence="1">Endomembrane system</location>
        <topology evidence="1">Peripheral membrane protein</topology>
    </subcellularLocation>
</comment>
<dbReference type="Proteomes" id="UP000002522">
    <property type="component" value="Chromosome"/>
</dbReference>
<keyword evidence="4 7" id="KW-0406">Ion transport</keyword>
<keyword evidence="10" id="KW-1185">Reference proteome</keyword>
<dbReference type="Pfam" id="PF02823">
    <property type="entry name" value="ATP-synt_DE_N"/>
    <property type="match status" value="1"/>
</dbReference>
<dbReference type="InParanoid" id="Q8EWY7"/>
<name>Q8EWY7_MALP2</name>
<dbReference type="eggNOG" id="ENOG5031ZHS">
    <property type="taxonomic scope" value="Bacteria"/>
</dbReference>
<dbReference type="GO" id="GO:0005524">
    <property type="term" value="F:ATP binding"/>
    <property type="evidence" value="ECO:0007669"/>
    <property type="project" value="UniProtKB-UniRule"/>
</dbReference>
<dbReference type="AlphaFoldDB" id="Q8EWY7"/>
<dbReference type="EMBL" id="BA000026">
    <property type="protein sequence ID" value="BAC43853.1"/>
    <property type="molecule type" value="Genomic_DNA"/>
</dbReference>
<evidence type="ECO:0000313" key="9">
    <source>
        <dbReference type="EMBL" id="BAC43853.1"/>
    </source>
</evidence>
<evidence type="ECO:0000256" key="2">
    <source>
        <dbReference type="ARBA" id="ARBA00005712"/>
    </source>
</evidence>
<feature type="domain" description="ATP synthase F1 complex delta/epsilon subunit N-terminal" evidence="8">
    <location>
        <begin position="7"/>
        <end position="83"/>
    </location>
</feature>
<dbReference type="GO" id="GO:0012505">
    <property type="term" value="C:endomembrane system"/>
    <property type="evidence" value="ECO:0007669"/>
    <property type="project" value="UniProtKB-SubCell"/>
</dbReference>
<keyword evidence="7" id="KW-0066">ATP synthesis</keyword>
<keyword evidence="3 7" id="KW-0813">Transport</keyword>
<dbReference type="Gene3D" id="2.60.15.10">
    <property type="entry name" value="F0F1 ATP synthase delta/epsilon subunit, N-terminal"/>
    <property type="match status" value="1"/>
</dbReference>
<dbReference type="HAMAP" id="MF_00530">
    <property type="entry name" value="ATP_synth_epsil_bac"/>
    <property type="match status" value="1"/>
</dbReference>
<keyword evidence="6 7" id="KW-0139">CF(1)</keyword>
<evidence type="ECO:0000256" key="4">
    <source>
        <dbReference type="ARBA" id="ARBA00023065"/>
    </source>
</evidence>
<sequence length="135" mass="15529">MGANSNLKLNIITPSKVAYSDFVKSVYFSDDEGDIVILNNYEPTIGKLKRSIIQIIDINNQTFEYIVDNGIYSVANCELNFLTSFCIKNTEEDKMQISQMREKTLNVLNSKNLNNFHFQFEVSLFKKISGIRKKN</sequence>
<dbReference type="GO" id="GO:0046933">
    <property type="term" value="F:proton-transporting ATP synthase activity, rotational mechanism"/>
    <property type="evidence" value="ECO:0007669"/>
    <property type="project" value="UniProtKB-UniRule"/>
</dbReference>
<dbReference type="STRING" id="272633.gene:10731154"/>
<dbReference type="HOGENOM" id="CLU_1883469_0_0_14"/>
<gene>
    <name evidence="7" type="primary">atpC</name>
    <name evidence="9" type="ordered locus">MYPE630</name>
</gene>
<evidence type="ECO:0000256" key="6">
    <source>
        <dbReference type="ARBA" id="ARBA00023196"/>
    </source>
</evidence>
<dbReference type="SUPFAM" id="SSF51344">
    <property type="entry name" value="Epsilon subunit of F1F0-ATP synthase N-terminal domain"/>
    <property type="match status" value="1"/>
</dbReference>
<dbReference type="GO" id="GO:0005886">
    <property type="term" value="C:plasma membrane"/>
    <property type="evidence" value="ECO:0007669"/>
    <property type="project" value="UniProtKB-SubCell"/>
</dbReference>
<organism evidence="9 10">
    <name type="scientific">Malacoplasma penetrans (strain HF-2)</name>
    <name type="common">Mycoplasma penetrans</name>
    <dbReference type="NCBI Taxonomy" id="272633"/>
    <lineage>
        <taxon>Bacteria</taxon>
        <taxon>Bacillati</taxon>
        <taxon>Mycoplasmatota</taxon>
        <taxon>Mycoplasmoidales</taxon>
        <taxon>Mycoplasmoidaceae</taxon>
        <taxon>Malacoplasma</taxon>
    </lineage>
</organism>
<reference evidence="9 10" key="1">
    <citation type="journal article" date="2002" name="Nucleic Acids Res.">
        <title>The complete genomic sequence of Mycoplasma penetrans, an intracellular bacterial pathogen in humans.</title>
        <authorList>
            <person name="Sasaki Y."/>
            <person name="Ishikawa J."/>
            <person name="Yamashita A."/>
            <person name="Oshima K."/>
            <person name="Kenri T."/>
            <person name="Furuya K."/>
            <person name="Yoshino C."/>
            <person name="Horino A."/>
            <person name="Shiba T."/>
            <person name="Sasaki T."/>
            <person name="Hattori M."/>
        </authorList>
    </citation>
    <scope>NUCLEOTIDE SEQUENCE [LARGE SCALE GENOMIC DNA]</scope>
    <source>
        <strain evidence="9 10">HF-2</strain>
    </source>
</reference>
<accession>Q8EWY7</accession>
<evidence type="ECO:0000259" key="8">
    <source>
        <dbReference type="Pfam" id="PF02823"/>
    </source>
</evidence>